<evidence type="ECO:0000313" key="2">
    <source>
        <dbReference type="Proteomes" id="UP000325780"/>
    </source>
</evidence>
<gene>
    <name evidence="1" type="ORF">BDV25DRAFT_160936</name>
</gene>
<organism evidence="1 2">
    <name type="scientific">Aspergillus avenaceus</name>
    <dbReference type="NCBI Taxonomy" id="36643"/>
    <lineage>
        <taxon>Eukaryota</taxon>
        <taxon>Fungi</taxon>
        <taxon>Dikarya</taxon>
        <taxon>Ascomycota</taxon>
        <taxon>Pezizomycotina</taxon>
        <taxon>Eurotiomycetes</taxon>
        <taxon>Eurotiomycetidae</taxon>
        <taxon>Eurotiales</taxon>
        <taxon>Aspergillaceae</taxon>
        <taxon>Aspergillus</taxon>
        <taxon>Aspergillus subgen. Circumdati</taxon>
    </lineage>
</organism>
<name>A0A5N6TM44_ASPAV</name>
<dbReference type="AlphaFoldDB" id="A0A5N6TM44"/>
<keyword evidence="2" id="KW-1185">Reference proteome</keyword>
<proteinExistence type="predicted"/>
<reference evidence="1 2" key="1">
    <citation type="submission" date="2019-04" db="EMBL/GenBank/DDBJ databases">
        <title>Friends and foes A comparative genomics study of 23 Aspergillus species from section Flavi.</title>
        <authorList>
            <consortium name="DOE Joint Genome Institute"/>
            <person name="Kjaerbolling I."/>
            <person name="Vesth T."/>
            <person name="Frisvad J.C."/>
            <person name="Nybo J.L."/>
            <person name="Theobald S."/>
            <person name="Kildgaard S."/>
            <person name="Isbrandt T."/>
            <person name="Kuo A."/>
            <person name="Sato A."/>
            <person name="Lyhne E.K."/>
            <person name="Kogle M.E."/>
            <person name="Wiebenga A."/>
            <person name="Kun R.S."/>
            <person name="Lubbers R.J."/>
            <person name="Makela M.R."/>
            <person name="Barry K."/>
            <person name="Chovatia M."/>
            <person name="Clum A."/>
            <person name="Daum C."/>
            <person name="Haridas S."/>
            <person name="He G."/>
            <person name="LaButti K."/>
            <person name="Lipzen A."/>
            <person name="Mondo S."/>
            <person name="Riley R."/>
            <person name="Salamov A."/>
            <person name="Simmons B.A."/>
            <person name="Magnuson J.K."/>
            <person name="Henrissat B."/>
            <person name="Mortensen U.H."/>
            <person name="Larsen T.O."/>
            <person name="Devries R.P."/>
            <person name="Grigoriev I.V."/>
            <person name="Machida M."/>
            <person name="Baker S.E."/>
            <person name="Andersen M.R."/>
        </authorList>
    </citation>
    <scope>NUCLEOTIDE SEQUENCE [LARGE SCALE GENOMIC DNA]</scope>
    <source>
        <strain evidence="1 2">IBT 18842</strain>
    </source>
</reference>
<evidence type="ECO:0000313" key="1">
    <source>
        <dbReference type="EMBL" id="KAE8147189.1"/>
    </source>
</evidence>
<dbReference type="OrthoDB" id="4460827at2759"/>
<dbReference type="Proteomes" id="UP000325780">
    <property type="component" value="Unassembled WGS sequence"/>
</dbReference>
<sequence>MFGPIEAQPAGSSGSYTARITRPTLRLTPRSHSDHRFFHTFPRLILTRFCTMGGSVENIIGPDAAGYIRRTRLEARLRLTDLGENKHINERFVFDAPRLVTEVISMNPGLSYRPRTN</sequence>
<dbReference type="EMBL" id="ML742221">
    <property type="protein sequence ID" value="KAE8147189.1"/>
    <property type="molecule type" value="Genomic_DNA"/>
</dbReference>
<accession>A0A5N6TM44</accession>
<protein>
    <submittedName>
        <fullName evidence="1">Uncharacterized protein</fullName>
    </submittedName>
</protein>